<dbReference type="SUPFAM" id="SSF49879">
    <property type="entry name" value="SMAD/FHA domain"/>
    <property type="match status" value="1"/>
</dbReference>
<feature type="compositionally biased region" description="Acidic residues" evidence="2">
    <location>
        <begin position="216"/>
        <end position="236"/>
    </location>
</feature>
<protein>
    <recommendedName>
        <fullName evidence="7">Angiogenic factor with G patch and FHA domains 1</fullName>
    </recommendedName>
</protein>
<evidence type="ECO:0000313" key="5">
    <source>
        <dbReference type="EMBL" id="KAJ9592564.1"/>
    </source>
</evidence>
<feature type="region of interest" description="Disordered" evidence="2">
    <location>
        <begin position="68"/>
        <end position="96"/>
    </location>
</feature>
<dbReference type="Pfam" id="PF00498">
    <property type="entry name" value="FHA"/>
    <property type="match status" value="1"/>
</dbReference>
<organism evidence="5 6">
    <name type="scientific">Diploptera punctata</name>
    <name type="common">Pacific beetle cockroach</name>
    <dbReference type="NCBI Taxonomy" id="6984"/>
    <lineage>
        <taxon>Eukaryota</taxon>
        <taxon>Metazoa</taxon>
        <taxon>Ecdysozoa</taxon>
        <taxon>Arthropoda</taxon>
        <taxon>Hexapoda</taxon>
        <taxon>Insecta</taxon>
        <taxon>Pterygota</taxon>
        <taxon>Neoptera</taxon>
        <taxon>Polyneoptera</taxon>
        <taxon>Dictyoptera</taxon>
        <taxon>Blattodea</taxon>
        <taxon>Blaberoidea</taxon>
        <taxon>Blaberidae</taxon>
        <taxon>Diplopterinae</taxon>
        <taxon>Diploptera</taxon>
    </lineage>
</organism>
<accession>A0AAD8A4Z5</accession>
<feature type="compositionally biased region" description="Basic and acidic residues" evidence="2">
    <location>
        <begin position="242"/>
        <end position="251"/>
    </location>
</feature>
<dbReference type="PANTHER" id="PTHR23106">
    <property type="entry name" value="ANGIOGENIC FACTOR WITH G PATCH AND FHA DOMAINS 1"/>
    <property type="match status" value="1"/>
</dbReference>
<dbReference type="Pfam" id="PF01585">
    <property type="entry name" value="G-patch"/>
    <property type="match status" value="1"/>
</dbReference>
<gene>
    <name evidence="5" type="ORF">L9F63_015765</name>
</gene>
<keyword evidence="1" id="KW-0175">Coiled coil</keyword>
<dbReference type="AlphaFoldDB" id="A0AAD8A4Z5"/>
<dbReference type="CDD" id="cd22686">
    <property type="entry name" value="FHA_AGGF1"/>
    <property type="match status" value="1"/>
</dbReference>
<dbReference type="PROSITE" id="PS50006">
    <property type="entry name" value="FHA_DOMAIN"/>
    <property type="match status" value="1"/>
</dbReference>
<reference evidence="5" key="1">
    <citation type="journal article" date="2023" name="IScience">
        <title>Live-bearing cockroach genome reveals convergent evolutionary mechanisms linked to viviparity in insects and beyond.</title>
        <authorList>
            <person name="Fouks B."/>
            <person name="Harrison M.C."/>
            <person name="Mikhailova A.A."/>
            <person name="Marchal E."/>
            <person name="English S."/>
            <person name="Carruthers M."/>
            <person name="Jennings E.C."/>
            <person name="Chiamaka E.L."/>
            <person name="Frigard R.A."/>
            <person name="Pippel M."/>
            <person name="Attardo G.M."/>
            <person name="Benoit J.B."/>
            <person name="Bornberg-Bauer E."/>
            <person name="Tobe S.S."/>
        </authorList>
    </citation>
    <scope>NUCLEOTIDE SEQUENCE</scope>
    <source>
        <strain evidence="5">Stay&amp;Tobe</strain>
    </source>
</reference>
<reference evidence="5" key="2">
    <citation type="submission" date="2023-05" db="EMBL/GenBank/DDBJ databases">
        <authorList>
            <person name="Fouks B."/>
        </authorList>
    </citation>
    <scope>NUCLEOTIDE SEQUENCE</scope>
    <source>
        <strain evidence="5">Stay&amp;Tobe</strain>
        <tissue evidence="5">Testes</tissue>
    </source>
</reference>
<dbReference type="InterPro" id="IPR000467">
    <property type="entry name" value="G_patch_dom"/>
</dbReference>
<dbReference type="Pfam" id="PF17780">
    <property type="entry name" value="OCRE"/>
    <property type="match status" value="1"/>
</dbReference>
<name>A0AAD8A4Z5_DIPPU</name>
<feature type="region of interest" description="Disordered" evidence="2">
    <location>
        <begin position="180"/>
        <end position="251"/>
    </location>
</feature>
<keyword evidence="6" id="KW-1185">Reference proteome</keyword>
<dbReference type="InterPro" id="IPR008984">
    <property type="entry name" value="SMAD_FHA_dom_sf"/>
</dbReference>
<dbReference type="InterPro" id="IPR053027">
    <property type="entry name" value="AGGF1"/>
</dbReference>
<feature type="non-terminal residue" evidence="5">
    <location>
        <position position="1"/>
    </location>
</feature>
<dbReference type="SMART" id="SM00443">
    <property type="entry name" value="G_patch"/>
    <property type="match status" value="1"/>
</dbReference>
<evidence type="ECO:0000256" key="2">
    <source>
        <dbReference type="SAM" id="MobiDB-lite"/>
    </source>
</evidence>
<comment type="caution">
    <text evidence="5">The sequence shown here is derived from an EMBL/GenBank/DDBJ whole genome shotgun (WGS) entry which is preliminary data.</text>
</comment>
<dbReference type="EMBL" id="JASPKZ010003831">
    <property type="protein sequence ID" value="KAJ9592564.1"/>
    <property type="molecule type" value="Genomic_DNA"/>
</dbReference>
<feature type="domain" description="G-patch" evidence="4">
    <location>
        <begin position="458"/>
        <end position="487"/>
    </location>
</feature>
<dbReference type="PROSITE" id="PS50174">
    <property type="entry name" value="G_PATCH"/>
    <property type="match status" value="1"/>
</dbReference>
<dbReference type="InterPro" id="IPR041591">
    <property type="entry name" value="OCRE"/>
</dbReference>
<feature type="region of interest" description="Disordered" evidence="2">
    <location>
        <begin position="1"/>
        <end position="23"/>
    </location>
</feature>
<evidence type="ECO:0000256" key="1">
    <source>
        <dbReference type="SAM" id="Coils"/>
    </source>
</evidence>
<evidence type="ECO:0000259" key="4">
    <source>
        <dbReference type="PROSITE" id="PS50174"/>
    </source>
</evidence>
<feature type="compositionally biased region" description="Basic residues" evidence="2">
    <location>
        <begin position="68"/>
        <end position="78"/>
    </location>
</feature>
<evidence type="ECO:0008006" key="7">
    <source>
        <dbReference type="Google" id="ProtNLM"/>
    </source>
</evidence>
<proteinExistence type="predicted"/>
<evidence type="ECO:0000259" key="3">
    <source>
        <dbReference type="PROSITE" id="PS50006"/>
    </source>
</evidence>
<dbReference type="InterPro" id="IPR000253">
    <property type="entry name" value="FHA_dom"/>
</dbReference>
<dbReference type="Gene3D" id="2.60.200.20">
    <property type="match status" value="1"/>
</dbReference>
<dbReference type="Proteomes" id="UP001233999">
    <property type="component" value="Unassembled WGS sequence"/>
</dbReference>
<dbReference type="PANTHER" id="PTHR23106:SF24">
    <property type="entry name" value="ANGIOGENIC FACTOR WITH G PATCH AND FHA DOMAINS 1"/>
    <property type="match status" value="1"/>
</dbReference>
<evidence type="ECO:0000313" key="6">
    <source>
        <dbReference type="Proteomes" id="UP001233999"/>
    </source>
</evidence>
<sequence>MEENKLFSGVDEEELNKDSESDCDIPSCLNSCPCEDELEKLPEVLLFIKQLQNFIRKQQAKLRKLRRKLGEHKSRKRKLQDAGTQTEEEEAEAGGAWGGNEEAQVMQTIADQVKEAAENAMQQTGFVYEETSGMYYDYNTGYYYNAELGLYYDGNSGTYYYYDDKTKAFQFHSQVEVTSRAVPHDISPVKQEEDDQEHKRKIVQTQDTESKKVKLDDEESLEEGECSDSCGEDGETSSDASSCHEQDTKEEVSRGWPPCMRIIVTETKLEKLKVGSLFVVTYTGGTMGREGDHAVSIPDINISKHHGKFTFDETSGKYFMTDFGSRNGTYLNGKRLSVAKQESEPHEIIHGSTLQVGGTKLLCHIHMGRETCGHCEPGLVQKKDTVLDEEKTGTENKKQKHKEELKRLRRKFGLKNSELQAVPAPGYEDRAQIRRMTVGSQDHHEKTQTASLEEPIQSDNKGFKMLAKMGWSEGQALGKDGEGSTEPGRIYECIRPCRTLKTSIMVWQSYSSIKKFGASGPDLPKTCVSRNLYKKETCRDGKKSPE</sequence>
<dbReference type="GO" id="GO:0003676">
    <property type="term" value="F:nucleic acid binding"/>
    <property type="evidence" value="ECO:0007669"/>
    <property type="project" value="InterPro"/>
</dbReference>
<dbReference type="SMART" id="SM00240">
    <property type="entry name" value="FHA"/>
    <property type="match status" value="1"/>
</dbReference>
<feature type="domain" description="FHA" evidence="3">
    <location>
        <begin position="285"/>
        <end position="336"/>
    </location>
</feature>
<feature type="coiled-coil region" evidence="1">
    <location>
        <begin position="391"/>
        <end position="418"/>
    </location>
</feature>